<dbReference type="PANTHER" id="PTHR43588">
    <property type="entry name" value="COBALT-PRECORRIN-8 METHYLMUTASE"/>
    <property type="match status" value="1"/>
</dbReference>
<dbReference type="EMBL" id="CP007142">
    <property type="protein sequence ID" value="AJQ92169.1"/>
    <property type="molecule type" value="Genomic_DNA"/>
</dbReference>
<dbReference type="PANTHER" id="PTHR43588:SF1">
    <property type="entry name" value="COBALT-PRECORRIN-8 METHYLMUTASE"/>
    <property type="match status" value="1"/>
</dbReference>
<dbReference type="AlphaFoldDB" id="A0A0C5VPI0"/>
<dbReference type="Gene3D" id="3.40.50.10230">
    <property type="entry name" value="Cobalamin biosynthesis CobH/CbiC, precorrin-8X methylmutase"/>
    <property type="match status" value="1"/>
</dbReference>
<dbReference type="KEGG" id="gsn:YC6258_00113"/>
<reference evidence="6 7" key="1">
    <citation type="submission" date="2014-01" db="EMBL/GenBank/DDBJ databases">
        <title>Full genme sequencing of cellulolytic bacterium Gynuella sunshinyii YC6258T gen. nov., sp. nov.</title>
        <authorList>
            <person name="Khan H."/>
            <person name="Chung E.J."/>
            <person name="Chung Y.R."/>
        </authorList>
    </citation>
    <scope>NUCLEOTIDE SEQUENCE [LARGE SCALE GENOMIC DNA]</scope>
    <source>
        <strain evidence="6 7">YC6258</strain>
    </source>
</reference>
<dbReference type="STRING" id="1445510.YC6258_00113"/>
<evidence type="ECO:0000313" key="6">
    <source>
        <dbReference type="EMBL" id="AJQ92169.1"/>
    </source>
</evidence>
<evidence type="ECO:0000256" key="4">
    <source>
        <dbReference type="ARBA" id="ARBA00023235"/>
    </source>
</evidence>
<dbReference type="SUPFAM" id="SSF63965">
    <property type="entry name" value="Precorrin-8X methylmutase CbiC/CobH"/>
    <property type="match status" value="1"/>
</dbReference>
<evidence type="ECO:0000313" key="7">
    <source>
        <dbReference type="Proteomes" id="UP000032266"/>
    </source>
</evidence>
<feature type="domain" description="Cobalamin biosynthesis precorrin-8X methylmutase CobH/CbiC" evidence="5">
    <location>
        <begin position="14"/>
        <end position="208"/>
    </location>
</feature>
<accession>A0A0C5VPI0</accession>
<dbReference type="Proteomes" id="UP000032266">
    <property type="component" value="Chromosome"/>
</dbReference>
<dbReference type="InterPro" id="IPR036588">
    <property type="entry name" value="CobH/CbiC_sf"/>
</dbReference>
<evidence type="ECO:0000256" key="2">
    <source>
        <dbReference type="ARBA" id="ARBA00009774"/>
    </source>
</evidence>
<evidence type="ECO:0000256" key="1">
    <source>
        <dbReference type="ARBA" id="ARBA00004953"/>
    </source>
</evidence>
<comment type="pathway">
    <text evidence="1">Cofactor biosynthesis; adenosylcobalamin biosynthesis.</text>
</comment>
<dbReference type="GO" id="GO:0016993">
    <property type="term" value="F:precorrin-8X methylmutase activity"/>
    <property type="evidence" value="ECO:0007669"/>
    <property type="project" value="UniProtKB-EC"/>
</dbReference>
<dbReference type="GO" id="GO:0009236">
    <property type="term" value="P:cobalamin biosynthetic process"/>
    <property type="evidence" value="ECO:0007669"/>
    <property type="project" value="UniProtKB-UniPathway"/>
</dbReference>
<gene>
    <name evidence="6" type="ORF">YC6258_00113</name>
</gene>
<keyword evidence="7" id="KW-1185">Reference proteome</keyword>
<dbReference type="Pfam" id="PF02570">
    <property type="entry name" value="CbiC"/>
    <property type="match status" value="1"/>
</dbReference>
<evidence type="ECO:0000256" key="3">
    <source>
        <dbReference type="ARBA" id="ARBA00022573"/>
    </source>
</evidence>
<dbReference type="HOGENOM" id="CLU_084703_0_0_6"/>
<organism evidence="6 7">
    <name type="scientific">Gynuella sunshinyii YC6258</name>
    <dbReference type="NCBI Taxonomy" id="1445510"/>
    <lineage>
        <taxon>Bacteria</taxon>
        <taxon>Pseudomonadati</taxon>
        <taxon>Pseudomonadota</taxon>
        <taxon>Gammaproteobacteria</taxon>
        <taxon>Oceanospirillales</taxon>
        <taxon>Saccharospirillaceae</taxon>
        <taxon>Gynuella</taxon>
    </lineage>
</organism>
<evidence type="ECO:0000259" key="5">
    <source>
        <dbReference type="Pfam" id="PF02570"/>
    </source>
</evidence>
<dbReference type="UniPathway" id="UPA00148"/>
<dbReference type="InterPro" id="IPR003722">
    <property type="entry name" value="Cbl_synth_CobH/CbiC"/>
</dbReference>
<dbReference type="EC" id="5.4.99.61" evidence="6"/>
<dbReference type="PATRIC" id="fig|1445510.3.peg.109"/>
<comment type="similarity">
    <text evidence="2">Belongs to the CobH/CbiC family.</text>
</comment>
<name>A0A0C5VPI0_9GAMM</name>
<proteinExistence type="inferred from homology"/>
<keyword evidence="3" id="KW-0169">Cobalamin biosynthesis</keyword>
<sequence length="215" mass="23537">MTISFEYEADPQRIEQQSFAIIRELTELSGLSDEQQQVVMRIVHSTGIPELAPQVRFSAAACEAGLRALIKQRPILCDAEMVKQGLTKRMLAEEPLCFLNDPAVPVLAQEHQETRSMAALRFWPPFLSDAIVIIGNAPTVLFRLLEMIQQGAPKPALIIGMPVGFVGAAESKQALWDNHLALGIECITLLGRQGGSAVAASACNALLRCQRGERY</sequence>
<keyword evidence="4 6" id="KW-0413">Isomerase</keyword>
<protein>
    <submittedName>
        <fullName evidence="6">Precorrin isomerase</fullName>
        <ecNumber evidence="6">5.4.99.61</ecNumber>
    </submittedName>
</protein>